<reference evidence="2 3" key="1">
    <citation type="submission" date="2020-07" db="EMBL/GenBank/DDBJ databases">
        <title>Sequencing the genomes of 1000 actinobacteria strains.</title>
        <authorList>
            <person name="Klenk H.-P."/>
        </authorList>
    </citation>
    <scope>NUCLEOTIDE SEQUENCE [LARGE SCALE GENOMIC DNA]</scope>
    <source>
        <strain evidence="2 3">DSM 45278</strain>
    </source>
</reference>
<protein>
    <recommendedName>
        <fullName evidence="1">DUF397 domain-containing protein</fullName>
    </recommendedName>
</protein>
<sequence>MIAEWHKSSYSSGNNECVEVREHASGTDVRDTAHREAGHITVPLGQWVALVAQARGTH</sequence>
<dbReference type="Pfam" id="PF04149">
    <property type="entry name" value="DUF397"/>
    <property type="match status" value="1"/>
</dbReference>
<dbReference type="AlphaFoldDB" id="A0A7Z0BKF7"/>
<gene>
    <name evidence="2" type="ORF">HNR06_002001</name>
</gene>
<evidence type="ECO:0000313" key="3">
    <source>
        <dbReference type="Proteomes" id="UP000584931"/>
    </source>
</evidence>
<organism evidence="2 3">
    <name type="scientific">Nocardiopsis sinuspersici</name>
    <dbReference type="NCBI Taxonomy" id="501010"/>
    <lineage>
        <taxon>Bacteria</taxon>
        <taxon>Bacillati</taxon>
        <taxon>Actinomycetota</taxon>
        <taxon>Actinomycetes</taxon>
        <taxon>Streptosporangiales</taxon>
        <taxon>Nocardiopsidaceae</taxon>
        <taxon>Nocardiopsis</taxon>
    </lineage>
</organism>
<name>A0A7Z0BKF7_9ACTN</name>
<dbReference type="Proteomes" id="UP000584931">
    <property type="component" value="Unassembled WGS sequence"/>
</dbReference>
<evidence type="ECO:0000259" key="1">
    <source>
        <dbReference type="Pfam" id="PF04149"/>
    </source>
</evidence>
<dbReference type="EMBL" id="JACCHL010000001">
    <property type="protein sequence ID" value="NYH52412.1"/>
    <property type="molecule type" value="Genomic_DNA"/>
</dbReference>
<dbReference type="RefSeq" id="WP_179809861.1">
    <property type="nucleotide sequence ID" value="NZ_JACCHL010000001.1"/>
</dbReference>
<proteinExistence type="predicted"/>
<dbReference type="InterPro" id="IPR007278">
    <property type="entry name" value="DUF397"/>
</dbReference>
<evidence type="ECO:0000313" key="2">
    <source>
        <dbReference type="EMBL" id="NYH52412.1"/>
    </source>
</evidence>
<comment type="caution">
    <text evidence="2">The sequence shown here is derived from an EMBL/GenBank/DDBJ whole genome shotgun (WGS) entry which is preliminary data.</text>
</comment>
<feature type="domain" description="DUF397" evidence="1">
    <location>
        <begin position="3"/>
        <end position="55"/>
    </location>
</feature>
<accession>A0A7Z0BKF7</accession>